<accession>A0A7L3QDU1</accession>
<comment type="caution">
    <text evidence="3">The sequence shown here is derived from an EMBL/GenBank/DDBJ whole genome shotgun (WGS) entry which is preliminary data.</text>
</comment>
<feature type="non-terminal residue" evidence="3">
    <location>
        <position position="1"/>
    </location>
</feature>
<dbReference type="InterPro" id="IPR021925">
    <property type="entry name" value="BAG6"/>
</dbReference>
<organism evidence="3 4">
    <name type="scientific">Cettia cetti</name>
    <dbReference type="NCBI Taxonomy" id="68486"/>
    <lineage>
        <taxon>Eukaryota</taxon>
        <taxon>Metazoa</taxon>
        <taxon>Chordata</taxon>
        <taxon>Craniata</taxon>
        <taxon>Vertebrata</taxon>
        <taxon>Euteleostomi</taxon>
        <taxon>Archelosauria</taxon>
        <taxon>Archosauria</taxon>
        <taxon>Dinosauria</taxon>
        <taxon>Saurischia</taxon>
        <taxon>Theropoda</taxon>
        <taxon>Coelurosauria</taxon>
        <taxon>Aves</taxon>
        <taxon>Neognathae</taxon>
        <taxon>Neoaves</taxon>
        <taxon>Telluraves</taxon>
        <taxon>Australaves</taxon>
        <taxon>Passeriformes</taxon>
        <taxon>Sylvioidea</taxon>
        <taxon>Sylviidae</taxon>
        <taxon>Acrocephalinae</taxon>
        <taxon>Cettia</taxon>
    </lineage>
</organism>
<feature type="region of interest" description="Disordered" evidence="1">
    <location>
        <begin position="1"/>
        <end position="28"/>
    </location>
</feature>
<dbReference type="EMBL" id="VZUI01037879">
    <property type="protein sequence ID" value="NXV00462.1"/>
    <property type="molecule type" value="Genomic_DNA"/>
</dbReference>
<evidence type="ECO:0000256" key="1">
    <source>
        <dbReference type="SAM" id="MobiDB-lite"/>
    </source>
</evidence>
<feature type="domain" description="Large proline-rich protein BAG6" evidence="2">
    <location>
        <begin position="24"/>
        <end position="90"/>
    </location>
</feature>
<keyword evidence="4" id="KW-1185">Reference proteome</keyword>
<proteinExistence type="predicted"/>
<reference evidence="3 4" key="1">
    <citation type="submission" date="2019-09" db="EMBL/GenBank/DDBJ databases">
        <title>Bird 10,000 Genomes (B10K) Project - Family phase.</title>
        <authorList>
            <person name="Zhang G."/>
        </authorList>
    </citation>
    <scope>NUCLEOTIDE SEQUENCE [LARGE SCALE GENOMIC DNA]</scope>
    <source>
        <strain evidence="3">OUT-0056</strain>
        <tissue evidence="3">Blood</tissue>
    </source>
</reference>
<evidence type="ECO:0000313" key="4">
    <source>
        <dbReference type="Proteomes" id="UP000524451"/>
    </source>
</evidence>
<dbReference type="AlphaFoldDB" id="A0A7L3QDU1"/>
<dbReference type="Proteomes" id="UP000524451">
    <property type="component" value="Unassembled WGS sequence"/>
</dbReference>
<evidence type="ECO:0000313" key="3">
    <source>
        <dbReference type="EMBL" id="NXV00462.1"/>
    </source>
</evidence>
<protein>
    <submittedName>
        <fullName evidence="3">BAG6A protein</fullName>
    </submittedName>
</protein>
<dbReference type="Pfam" id="PF12057">
    <property type="entry name" value="BAG6"/>
    <property type="match status" value="1"/>
</dbReference>
<evidence type="ECO:0000259" key="2">
    <source>
        <dbReference type="Pfam" id="PF12057"/>
    </source>
</evidence>
<feature type="non-terminal residue" evidence="3">
    <location>
        <position position="90"/>
    </location>
</feature>
<name>A0A7L3QDU1_9SYLV</name>
<feature type="compositionally biased region" description="Gly residues" evidence="1">
    <location>
        <begin position="1"/>
        <end position="16"/>
    </location>
</feature>
<sequence length="90" mass="9384">RTGGGRGRGPRGGGGSLTPLPPQGEAREEAQRVLNLVGEGQRLLGNALVVLAELRCNLGGATPRPLHLARPLPHYGPPMLVQQATIPIQV</sequence>
<gene>
    <name evidence="3" type="primary">Bag6a</name>
    <name evidence="3" type="ORF">CETCET_R15786</name>
</gene>